<evidence type="ECO:0000256" key="7">
    <source>
        <dbReference type="ARBA" id="ARBA00022840"/>
    </source>
</evidence>
<evidence type="ECO:0000256" key="4">
    <source>
        <dbReference type="ARBA" id="ARBA00022490"/>
    </source>
</evidence>
<evidence type="ECO:0000256" key="2">
    <source>
        <dbReference type="ARBA" id="ARBA00008226"/>
    </source>
</evidence>
<name>A0A6M4GSS3_9PROT</name>
<comment type="similarity">
    <text evidence="2 11">Belongs to the class-II aminoacyl-tRNA synthetase family.</text>
</comment>
<dbReference type="HAMAP" id="MF_00255">
    <property type="entry name" value="Gly_tRNA_synth_beta"/>
    <property type="match status" value="1"/>
</dbReference>
<proteinExistence type="inferred from homology"/>
<evidence type="ECO:0000256" key="3">
    <source>
        <dbReference type="ARBA" id="ARBA00011209"/>
    </source>
</evidence>
<dbReference type="GO" id="GO:0004820">
    <property type="term" value="F:glycine-tRNA ligase activity"/>
    <property type="evidence" value="ECO:0007669"/>
    <property type="project" value="UniProtKB-UniRule"/>
</dbReference>
<gene>
    <name evidence="11 13" type="primary">glyS</name>
    <name evidence="13" type="ORF">DSM104443_00393</name>
</gene>
<evidence type="ECO:0000313" key="13">
    <source>
        <dbReference type="EMBL" id="QJR09353.1"/>
    </source>
</evidence>
<comment type="subunit">
    <text evidence="3 11">Tetramer of two alpha and two beta subunits.</text>
</comment>
<keyword evidence="9 11" id="KW-0030">Aminoacyl-tRNA synthetase</keyword>
<dbReference type="InterPro" id="IPR015944">
    <property type="entry name" value="Gly-tRNA-synth_bsu"/>
</dbReference>
<organism evidence="13 14">
    <name type="scientific">Usitatibacter rugosus</name>
    <dbReference type="NCBI Taxonomy" id="2732067"/>
    <lineage>
        <taxon>Bacteria</taxon>
        <taxon>Pseudomonadati</taxon>
        <taxon>Pseudomonadota</taxon>
        <taxon>Betaproteobacteria</taxon>
        <taxon>Nitrosomonadales</taxon>
        <taxon>Usitatibacteraceae</taxon>
        <taxon>Usitatibacter</taxon>
    </lineage>
</organism>
<dbReference type="Proteomes" id="UP000501534">
    <property type="component" value="Chromosome"/>
</dbReference>
<comment type="catalytic activity">
    <reaction evidence="10 11">
        <text>tRNA(Gly) + glycine + ATP = glycyl-tRNA(Gly) + AMP + diphosphate</text>
        <dbReference type="Rhea" id="RHEA:16013"/>
        <dbReference type="Rhea" id="RHEA-COMP:9664"/>
        <dbReference type="Rhea" id="RHEA-COMP:9683"/>
        <dbReference type="ChEBI" id="CHEBI:30616"/>
        <dbReference type="ChEBI" id="CHEBI:33019"/>
        <dbReference type="ChEBI" id="CHEBI:57305"/>
        <dbReference type="ChEBI" id="CHEBI:78442"/>
        <dbReference type="ChEBI" id="CHEBI:78522"/>
        <dbReference type="ChEBI" id="CHEBI:456215"/>
        <dbReference type="EC" id="6.1.1.14"/>
    </reaction>
</comment>
<keyword evidence="4 11" id="KW-0963">Cytoplasm</keyword>
<dbReference type="RefSeq" id="WP_171089045.1">
    <property type="nucleotide sequence ID" value="NZ_CP053069.1"/>
</dbReference>
<evidence type="ECO:0000256" key="10">
    <source>
        <dbReference type="ARBA" id="ARBA00047937"/>
    </source>
</evidence>
<dbReference type="PANTHER" id="PTHR30075">
    <property type="entry name" value="GLYCYL-TRNA SYNTHETASE"/>
    <property type="match status" value="1"/>
</dbReference>
<dbReference type="GO" id="GO:0005524">
    <property type="term" value="F:ATP binding"/>
    <property type="evidence" value="ECO:0007669"/>
    <property type="project" value="UniProtKB-UniRule"/>
</dbReference>
<dbReference type="InterPro" id="IPR006194">
    <property type="entry name" value="Gly-tRNA-synth_heterodimer"/>
</dbReference>
<evidence type="ECO:0000259" key="12">
    <source>
        <dbReference type="SMART" id="SM00836"/>
    </source>
</evidence>
<dbReference type="GO" id="GO:0006420">
    <property type="term" value="P:arginyl-tRNA aminoacylation"/>
    <property type="evidence" value="ECO:0007669"/>
    <property type="project" value="InterPro"/>
</dbReference>
<evidence type="ECO:0000256" key="6">
    <source>
        <dbReference type="ARBA" id="ARBA00022741"/>
    </source>
</evidence>
<dbReference type="PROSITE" id="PS50861">
    <property type="entry name" value="AA_TRNA_LIGASE_II_GLYAB"/>
    <property type="match status" value="1"/>
</dbReference>
<accession>A0A6M4GSS3</accession>
<dbReference type="SMART" id="SM00836">
    <property type="entry name" value="DALR_1"/>
    <property type="match status" value="1"/>
</dbReference>
<dbReference type="PANTHER" id="PTHR30075:SF2">
    <property type="entry name" value="GLYCINE--TRNA LIGASE, CHLOROPLASTIC_MITOCHONDRIAL 2"/>
    <property type="match status" value="1"/>
</dbReference>
<dbReference type="SUPFAM" id="SSF109604">
    <property type="entry name" value="HD-domain/PDEase-like"/>
    <property type="match status" value="1"/>
</dbReference>
<dbReference type="KEGG" id="uru:DSM104443_00393"/>
<dbReference type="PRINTS" id="PR01045">
    <property type="entry name" value="TRNASYNTHGB"/>
</dbReference>
<feature type="domain" description="DALR anticodon binding" evidence="12">
    <location>
        <begin position="602"/>
        <end position="702"/>
    </location>
</feature>
<protein>
    <recommendedName>
        <fullName evidence="11">Glycine--tRNA ligase beta subunit</fullName>
        <ecNumber evidence="11">6.1.1.14</ecNumber>
    </recommendedName>
    <alternativeName>
        <fullName evidence="11">Glycyl-tRNA synthetase beta subunit</fullName>
        <shortName evidence="11">GlyRS</shortName>
    </alternativeName>
</protein>
<dbReference type="EMBL" id="CP053069">
    <property type="protein sequence ID" value="QJR09353.1"/>
    <property type="molecule type" value="Genomic_DNA"/>
</dbReference>
<evidence type="ECO:0000256" key="5">
    <source>
        <dbReference type="ARBA" id="ARBA00022598"/>
    </source>
</evidence>
<dbReference type="EC" id="6.1.1.14" evidence="11"/>
<sequence length="704" mass="76171">MSAPLLVELVCEELPPKALARLGAAFAQGIRDGLAKRGLLEEPSDALLFATPRRLAMGLRAVREASEPRALEVKLMPVSVGLDANGKPTPALEKKLQAQGLAGIDPSRFKRRVDGKAETLFVDTTTAPMPLAEALQGALDEAIAQLPIPKLMSYQLADGKTTVHFVRPAHALVALHGDTVVPVRALGLQSGRETRGHRFQGASRITLARADDYERALGEEGGVIASFARRRTAIQQQLDAAAKQHAGSLGPAGSYDALLDEVTALVEMPTVYAGAFETEFLSVPAECLTLTMRQNQKYFPLFDAAGKLTNRFLIVSNMKLADPVNIVQGNERVVRPRLADARFFFDTDRKTRLADRAPQLATIVYHNKLGTQLERVERMRRLASAIQAMLPRGALGKSYADRAALLAKADLVTLMVGEFPELQGIMGKYYAEADGEEPSVVRAIEQHYWPRFAGDELPVGDVSIALALADKLESLVGLFGIGQVPTGDKDPFGLRRAALGVLRILSEKPEAKDLDLGALLQEAFAGFPAGKLAAETVAQVHAFMLDRLRSMLRDKGYDANEVEAVLAGNPTRVKQVWDRIEAVKAFRALPDAEALAAANKRIQNILRKSEGYGAVDFALLQLPEEKKLRATLTDVASRADDLFAKNDFTGTLTALAAIRADVDAFFDKVLVNAEDPKLRAARLGLLSDLGGVMNKVADISKLSA</sequence>
<evidence type="ECO:0000313" key="14">
    <source>
        <dbReference type="Proteomes" id="UP000501534"/>
    </source>
</evidence>
<comment type="subcellular location">
    <subcellularLocation>
        <location evidence="1 11">Cytoplasm</location>
    </subcellularLocation>
</comment>
<evidence type="ECO:0000256" key="8">
    <source>
        <dbReference type="ARBA" id="ARBA00022917"/>
    </source>
</evidence>
<keyword evidence="6 11" id="KW-0547">Nucleotide-binding</keyword>
<evidence type="ECO:0000256" key="11">
    <source>
        <dbReference type="HAMAP-Rule" id="MF_00255"/>
    </source>
</evidence>
<dbReference type="NCBIfam" id="TIGR00211">
    <property type="entry name" value="glyS"/>
    <property type="match status" value="1"/>
</dbReference>
<dbReference type="GO" id="GO:0004814">
    <property type="term" value="F:arginine-tRNA ligase activity"/>
    <property type="evidence" value="ECO:0007669"/>
    <property type="project" value="InterPro"/>
</dbReference>
<keyword evidence="7 11" id="KW-0067">ATP-binding</keyword>
<evidence type="ECO:0000256" key="1">
    <source>
        <dbReference type="ARBA" id="ARBA00004496"/>
    </source>
</evidence>
<reference evidence="13 14" key="1">
    <citation type="submission" date="2020-04" db="EMBL/GenBank/DDBJ databases">
        <title>Usitatibacter rugosus gen. nov., sp. nov. and Usitatibacter palustris sp. nov., novel members of Usitatibacteraceae fam. nov. within the order Nitrosomonadales isolated from soil.</title>
        <authorList>
            <person name="Huber K.J."/>
            <person name="Neumann-Schaal M."/>
            <person name="Geppert A."/>
            <person name="Luckner M."/>
            <person name="Wanner G."/>
            <person name="Overmann J."/>
        </authorList>
    </citation>
    <scope>NUCLEOTIDE SEQUENCE [LARGE SCALE GENOMIC DNA]</scope>
    <source>
        <strain evidence="13 14">0125_3</strain>
    </source>
</reference>
<dbReference type="Gene3D" id="1.10.730.10">
    <property type="entry name" value="Isoleucyl-tRNA Synthetase, Domain 1"/>
    <property type="match status" value="1"/>
</dbReference>
<keyword evidence="14" id="KW-1185">Reference proteome</keyword>
<dbReference type="GO" id="GO:0005829">
    <property type="term" value="C:cytosol"/>
    <property type="evidence" value="ECO:0007669"/>
    <property type="project" value="TreeGrafter"/>
</dbReference>
<keyword evidence="5 11" id="KW-0436">Ligase</keyword>
<dbReference type="AlphaFoldDB" id="A0A6M4GSS3"/>
<evidence type="ECO:0000256" key="9">
    <source>
        <dbReference type="ARBA" id="ARBA00023146"/>
    </source>
</evidence>
<dbReference type="Pfam" id="PF02092">
    <property type="entry name" value="tRNA_synt_2f"/>
    <property type="match status" value="1"/>
</dbReference>
<keyword evidence="8 11" id="KW-0648">Protein biosynthesis</keyword>
<dbReference type="InterPro" id="IPR008909">
    <property type="entry name" value="DALR_anticod-bd"/>
</dbReference>
<dbReference type="GO" id="GO:0006426">
    <property type="term" value="P:glycyl-tRNA aminoacylation"/>
    <property type="evidence" value="ECO:0007669"/>
    <property type="project" value="UniProtKB-UniRule"/>
</dbReference>
<dbReference type="Pfam" id="PF05746">
    <property type="entry name" value="DALR_1"/>
    <property type="match status" value="1"/>
</dbReference>